<feature type="region of interest" description="Disordered" evidence="1">
    <location>
        <begin position="463"/>
        <end position="494"/>
    </location>
</feature>
<organism evidence="2 3">
    <name type="scientific">Monascus purpureus</name>
    <name type="common">Red mold</name>
    <name type="synonym">Monascus anka</name>
    <dbReference type="NCBI Taxonomy" id="5098"/>
    <lineage>
        <taxon>Eukaryota</taxon>
        <taxon>Fungi</taxon>
        <taxon>Dikarya</taxon>
        <taxon>Ascomycota</taxon>
        <taxon>Pezizomycotina</taxon>
        <taxon>Eurotiomycetes</taxon>
        <taxon>Eurotiomycetidae</taxon>
        <taxon>Eurotiales</taxon>
        <taxon>Aspergillaceae</taxon>
        <taxon>Monascus</taxon>
    </lineage>
</organism>
<feature type="compositionally biased region" description="Basic and acidic residues" evidence="1">
    <location>
        <begin position="1"/>
        <end position="11"/>
    </location>
</feature>
<feature type="compositionally biased region" description="Polar residues" evidence="1">
    <location>
        <begin position="825"/>
        <end position="836"/>
    </location>
</feature>
<name>A0A507R273_MONPU</name>
<feature type="compositionally biased region" description="Polar residues" evidence="1">
    <location>
        <begin position="469"/>
        <end position="494"/>
    </location>
</feature>
<evidence type="ECO:0000313" key="3">
    <source>
        <dbReference type="Proteomes" id="UP000319663"/>
    </source>
</evidence>
<reference evidence="2 3" key="1">
    <citation type="submission" date="2019-06" db="EMBL/GenBank/DDBJ databases">
        <title>Wine fermentation using esterase from Monascus purpureus.</title>
        <authorList>
            <person name="Geng C."/>
            <person name="Zhang Y."/>
        </authorList>
    </citation>
    <scope>NUCLEOTIDE SEQUENCE [LARGE SCALE GENOMIC DNA]</scope>
    <source>
        <strain evidence="2">HQ1</strain>
    </source>
</reference>
<feature type="region of interest" description="Disordered" evidence="1">
    <location>
        <begin position="545"/>
        <end position="570"/>
    </location>
</feature>
<feature type="compositionally biased region" description="Acidic residues" evidence="1">
    <location>
        <begin position="783"/>
        <end position="821"/>
    </location>
</feature>
<sequence length="876" mass="98189">MAESPFSHHGDNMGGSKGDPNQCDGEGVASSQDAAGLTSSTTTDKKPLRLLDLPMDILTEIIKETNDLTSLALTCSALHALAIPLMYSRFDIVWPDTLTTSDHPAGVDALSYGLATLVMGEDVFHQLPPPPSLPSFNTKTPVCGNCGCNPGDRHDVLDSGNWGLRRIRRGNYYAQYTRKFSVGNGPLVWVQEYSVTKETGKMLGTLVALAVVRMINLEAFIWDMPTGVVRDIWIALASLADRPGHECRLERVWVRWHDNTENRMRSIPGAYSPSQQGGLSSFNSSLPPSGSSQQLRKYGLVEYPSLSILPPLKSISVLDIDEPSYLEELGILVDRSRDRLKELRIGISLKVMREARFKPSGDWVSQETSTDHDPSSWPRVGGILGILLSPSDRLHSKGTRRKKQDTTGDTGSVTDVQALEPANEPVFSPQNHQQELPAAQLEDMPPVDRDPHTSEPTGIEEAASHETDQQQLLQGDKMQPQNSNSIKSSATTTPKAPKLNLEILELERVSLSIPVMSRVFNWTKLTTLTLLRCEDHEKLWRALRRQFTPPGTSRSKSGKSQSPEQENTEYPLKIKNIHTDAVSPYLMLFMKETIAPNSLESVFLQENPDYNSPVHIEGIYSHVFRRHRLSLRKVLIDSTERSSSGNEIASTRWRKWLFSREILSFVTSGRMPQLRELGMAIHSKDWHFFLQRLPNIPQVRALHIHHIAQLFHRDPKELALQVIDIVSIRPEISVCYIGIQSKCYEILEGRGSDELSTFDDSDDGQSDPPNTGWGLGDPNGDGFYEDVENDDDDEEEEEEDDDDDDDDEDDENENDDEDDEGAPSNWASEVSSTGQFSDEEDGESEYNDRSGIRFRLREILFYDDKISIFKARHAAL</sequence>
<dbReference type="SUPFAM" id="SSF48371">
    <property type="entry name" value="ARM repeat"/>
    <property type="match status" value="1"/>
</dbReference>
<evidence type="ECO:0000313" key="2">
    <source>
        <dbReference type="EMBL" id="TQB76455.1"/>
    </source>
</evidence>
<dbReference type="InterPro" id="IPR016024">
    <property type="entry name" value="ARM-type_fold"/>
</dbReference>
<feature type="compositionally biased region" description="Polar residues" evidence="1">
    <location>
        <begin position="29"/>
        <end position="42"/>
    </location>
</feature>
<keyword evidence="3" id="KW-1185">Reference proteome</keyword>
<protein>
    <recommendedName>
        <fullName evidence="4">F-box domain-containing protein</fullName>
    </recommendedName>
</protein>
<feature type="compositionally biased region" description="Acidic residues" evidence="1">
    <location>
        <begin position="756"/>
        <end position="765"/>
    </location>
</feature>
<dbReference type="STRING" id="5098.A0A507R273"/>
<proteinExistence type="predicted"/>
<gene>
    <name evidence="2" type="ORF">MPDQ_007863</name>
</gene>
<feature type="region of interest" description="Disordered" evidence="1">
    <location>
        <begin position="358"/>
        <end position="413"/>
    </location>
</feature>
<feature type="region of interest" description="Disordered" evidence="1">
    <location>
        <begin position="754"/>
        <end position="850"/>
    </location>
</feature>
<accession>A0A507R273</accession>
<dbReference type="Proteomes" id="UP000319663">
    <property type="component" value="Unassembled WGS sequence"/>
</dbReference>
<evidence type="ECO:0000256" key="1">
    <source>
        <dbReference type="SAM" id="MobiDB-lite"/>
    </source>
</evidence>
<dbReference type="EMBL" id="VIFY01000009">
    <property type="protein sequence ID" value="TQB76455.1"/>
    <property type="molecule type" value="Genomic_DNA"/>
</dbReference>
<feature type="region of interest" description="Disordered" evidence="1">
    <location>
        <begin position="1"/>
        <end position="42"/>
    </location>
</feature>
<comment type="caution">
    <text evidence="2">The sequence shown here is derived from an EMBL/GenBank/DDBJ whole genome shotgun (WGS) entry which is preliminary data.</text>
</comment>
<feature type="compositionally biased region" description="Polar residues" evidence="1">
    <location>
        <begin position="549"/>
        <end position="565"/>
    </location>
</feature>
<feature type="compositionally biased region" description="Low complexity" evidence="1">
    <location>
        <begin position="277"/>
        <end position="290"/>
    </location>
</feature>
<evidence type="ECO:0008006" key="4">
    <source>
        <dbReference type="Google" id="ProtNLM"/>
    </source>
</evidence>
<dbReference type="AlphaFoldDB" id="A0A507R273"/>
<feature type="region of interest" description="Disordered" evidence="1">
    <location>
        <begin position="265"/>
        <end position="290"/>
    </location>
</feature>